<dbReference type="AlphaFoldDB" id="A0A401UYL5"/>
<evidence type="ECO:0000313" key="1">
    <source>
        <dbReference type="EMBL" id="GCD19714.1"/>
    </source>
</evidence>
<protein>
    <submittedName>
        <fullName evidence="1">Uncharacterized protein</fullName>
    </submittedName>
</protein>
<dbReference type="Proteomes" id="UP000288246">
    <property type="component" value="Unassembled WGS sequence"/>
</dbReference>
<dbReference type="RefSeq" id="WP_124342248.1">
    <property type="nucleotide sequence ID" value="NZ_BHYL01000091.1"/>
</dbReference>
<sequence length="187" mass="18794">MAALVVAGIAAAGGCASAPTVTRQAEARVAVQADCLDPEVVRELGLVLEDRTAAAEETGPAATPGAVPEDFAASSVLVCSASGTLKSASGTWAAVTESRREGDLAPLLAALERPSQEPSGACETSGAVPTVLWLVDALGRAVRPVWPTDACGAPVADVLAALDALHETDTTEFPVERVTPTGPPSGR</sequence>
<name>A0A401UYL5_9CELL</name>
<dbReference type="EMBL" id="BHYL01000091">
    <property type="protein sequence ID" value="GCD19714.1"/>
    <property type="molecule type" value="Genomic_DNA"/>
</dbReference>
<reference evidence="1 2" key="1">
    <citation type="submission" date="2018-11" db="EMBL/GenBank/DDBJ databases">
        <title>Draft genome sequence of Cellulomonas takizawaensis strain TKZ-21.</title>
        <authorList>
            <person name="Yamamura H."/>
            <person name="Hayashi T."/>
            <person name="Hamada M."/>
            <person name="Serisawa Y."/>
            <person name="Matsuyama K."/>
            <person name="Nakagawa Y."/>
            <person name="Otoguro M."/>
            <person name="Yanagida F."/>
            <person name="Hayakawa M."/>
        </authorList>
    </citation>
    <scope>NUCLEOTIDE SEQUENCE [LARGE SCALE GENOMIC DNA]</scope>
    <source>
        <strain evidence="1 2">TKZ-21</strain>
    </source>
</reference>
<dbReference type="OrthoDB" id="4457696at2"/>
<accession>A0A401UYL5</accession>
<keyword evidence="2" id="KW-1185">Reference proteome</keyword>
<gene>
    <name evidence="1" type="ORF">CTKZ_12760</name>
</gene>
<comment type="caution">
    <text evidence="1">The sequence shown here is derived from an EMBL/GenBank/DDBJ whole genome shotgun (WGS) entry which is preliminary data.</text>
</comment>
<organism evidence="1 2">
    <name type="scientific">Cellulomonas algicola</name>
    <dbReference type="NCBI Taxonomy" id="2071633"/>
    <lineage>
        <taxon>Bacteria</taxon>
        <taxon>Bacillati</taxon>
        <taxon>Actinomycetota</taxon>
        <taxon>Actinomycetes</taxon>
        <taxon>Micrococcales</taxon>
        <taxon>Cellulomonadaceae</taxon>
        <taxon>Cellulomonas</taxon>
    </lineage>
</organism>
<proteinExistence type="predicted"/>
<evidence type="ECO:0000313" key="2">
    <source>
        <dbReference type="Proteomes" id="UP000288246"/>
    </source>
</evidence>